<dbReference type="OrthoDB" id="2301957at2"/>
<reference evidence="2 3" key="1">
    <citation type="submission" date="2019-11" db="EMBL/GenBank/DDBJ databases">
        <title>Bacillus lacus genome.</title>
        <authorList>
            <person name="Allen C.J."/>
            <person name="Newman J.D."/>
        </authorList>
    </citation>
    <scope>NUCLEOTIDE SEQUENCE [LARGE SCALE GENOMIC DNA]</scope>
    <source>
        <strain evidence="2 3">KCTC 33946</strain>
    </source>
</reference>
<name>A0A7X2LYJ2_9BACI</name>
<dbReference type="Gene3D" id="3.40.50.450">
    <property type="match status" value="1"/>
</dbReference>
<organism evidence="2 3">
    <name type="scientific">Metabacillus lacus</name>
    <dbReference type="NCBI Taxonomy" id="1983721"/>
    <lineage>
        <taxon>Bacteria</taxon>
        <taxon>Bacillati</taxon>
        <taxon>Bacillota</taxon>
        <taxon>Bacilli</taxon>
        <taxon>Bacillales</taxon>
        <taxon>Bacillaceae</taxon>
        <taxon>Metabacillus</taxon>
    </lineage>
</organism>
<dbReference type="PANTHER" id="PTHR38440">
    <property type="entry name" value="UPF0398 PROTEIN YPSA"/>
    <property type="match status" value="1"/>
</dbReference>
<dbReference type="PANTHER" id="PTHR38440:SF1">
    <property type="entry name" value="UPF0398 PROTEIN SPR0331"/>
    <property type="match status" value="1"/>
</dbReference>
<dbReference type="NCBIfam" id="NF010181">
    <property type="entry name" value="PRK13660.1"/>
    <property type="match status" value="1"/>
</dbReference>
<accession>A0A7X2LYJ2</accession>
<proteinExistence type="inferred from homology"/>
<comment type="caution">
    <text evidence="2">The sequence shown here is derived from an EMBL/GenBank/DDBJ whole genome shotgun (WGS) entry which is preliminary data.</text>
</comment>
<dbReference type="EMBL" id="WKKI01000002">
    <property type="protein sequence ID" value="MRX70942.1"/>
    <property type="molecule type" value="Genomic_DNA"/>
</dbReference>
<dbReference type="InterPro" id="IPR010697">
    <property type="entry name" value="YspA"/>
</dbReference>
<evidence type="ECO:0000313" key="2">
    <source>
        <dbReference type="EMBL" id="MRX70942.1"/>
    </source>
</evidence>
<evidence type="ECO:0000313" key="3">
    <source>
        <dbReference type="Proteomes" id="UP000448867"/>
    </source>
</evidence>
<comment type="similarity">
    <text evidence="1">Belongs to the UPF0398 family.</text>
</comment>
<dbReference type="Proteomes" id="UP000448867">
    <property type="component" value="Unassembled WGS sequence"/>
</dbReference>
<protein>
    <recommendedName>
        <fullName evidence="1">UPF0398 protein GJU40_02015</fullName>
    </recommendedName>
</protein>
<keyword evidence="3" id="KW-1185">Reference proteome</keyword>
<dbReference type="RefSeq" id="WP_154306070.1">
    <property type="nucleotide sequence ID" value="NZ_WKKI01000002.1"/>
</dbReference>
<dbReference type="AlphaFoldDB" id="A0A7X2LYJ2"/>
<dbReference type="SUPFAM" id="SSF102405">
    <property type="entry name" value="MCP/YpsA-like"/>
    <property type="match status" value="1"/>
</dbReference>
<gene>
    <name evidence="2" type="ORF">GJU40_02015</name>
</gene>
<dbReference type="PIRSF" id="PIRSF021290">
    <property type="entry name" value="DUF1273"/>
    <property type="match status" value="1"/>
</dbReference>
<evidence type="ECO:0000256" key="1">
    <source>
        <dbReference type="HAMAP-Rule" id="MF_01575"/>
    </source>
</evidence>
<dbReference type="HAMAP" id="MF_01575">
    <property type="entry name" value="UPF0398"/>
    <property type="match status" value="1"/>
</dbReference>
<sequence length="184" mass="21248">MARILTVTGYKPHELGIFSSSHEAVDYIKKAFLKELHNLAEDGLEWVIVSGQLGAELWAAESVFELQEAFPDVQLAVITPFLNQEENWNEHNKELYEMVVSQADFVDSITKRNYESPQQFRLKNDFLVAKSDAVLLLYDEEKEGSPKFFLEAAKKAQQNKDLKITQITFHDLQVIVEEEQLKDW</sequence>
<dbReference type="Pfam" id="PF06908">
    <property type="entry name" value="YpsA"/>
    <property type="match status" value="1"/>
</dbReference>